<proteinExistence type="evidence at transcript level"/>
<dbReference type="InterPro" id="IPR007736">
    <property type="entry name" value="Caleosin-related"/>
</dbReference>
<evidence type="ECO:0008006" key="4">
    <source>
        <dbReference type="Google" id="ProtNLM"/>
    </source>
</evidence>
<evidence type="ECO:0000256" key="2">
    <source>
        <dbReference type="SAM" id="Phobius"/>
    </source>
</evidence>
<name>I3SSS0_LOTJA</name>
<dbReference type="KEGG" id="lja:130737684"/>
<sequence>MAASPISSESPKLEGLQKHVAFFDLNQDGVIYPWETFKGLRLIGSGVLLSTALSFFINVGFSQSTRPGKFPSLLFPIEVKNIKLAKHRSDTGVYDTEGRFVPSKFEEIFNKHANTHPNALTYGELKEMTKANREPKDLTGWIFSLVEWKVLYKLAKDKNDLVQKETIRGVYDGSLFEILKNEHSAYKKK</sequence>
<dbReference type="PANTHER" id="PTHR31495">
    <property type="entry name" value="PEROXYGENASE 3-RELATED"/>
    <property type="match status" value="1"/>
</dbReference>
<keyword evidence="2" id="KW-1133">Transmembrane helix</keyword>
<dbReference type="RefSeq" id="XP_057445493.1">
    <property type="nucleotide sequence ID" value="XM_057589510.1"/>
</dbReference>
<protein>
    <recommendedName>
        <fullName evidence="4">Caleosin</fullName>
    </recommendedName>
</protein>
<keyword evidence="2" id="KW-0812">Transmembrane</keyword>
<reference evidence="3" key="1">
    <citation type="submission" date="2012-05" db="EMBL/GenBank/DDBJ databases">
        <authorList>
            <person name="Krishnakumar V."/>
            <person name="Cheung F."/>
            <person name="Xiao Y."/>
            <person name="Chan A."/>
            <person name="Moskal W.A."/>
            <person name="Town C.D."/>
        </authorList>
    </citation>
    <scope>NUCLEOTIDE SEQUENCE</scope>
</reference>
<dbReference type="Pfam" id="PF05042">
    <property type="entry name" value="Caleosin"/>
    <property type="match status" value="1"/>
</dbReference>
<evidence type="ECO:0000256" key="1">
    <source>
        <dbReference type="ARBA" id="ARBA00006765"/>
    </source>
</evidence>
<dbReference type="EMBL" id="BT143518">
    <property type="protein sequence ID" value="AFK43312.1"/>
    <property type="molecule type" value="mRNA"/>
</dbReference>
<dbReference type="AlphaFoldDB" id="I3SSS0"/>
<accession>I3SSS0</accession>
<comment type="similarity">
    <text evidence="1">Belongs to the caleosin family.</text>
</comment>
<evidence type="ECO:0000313" key="3">
    <source>
        <dbReference type="EMBL" id="AFK43312.1"/>
    </source>
</evidence>
<feature type="transmembrane region" description="Helical" evidence="2">
    <location>
        <begin position="42"/>
        <end position="61"/>
    </location>
</feature>
<dbReference type="GO" id="GO:0005509">
    <property type="term" value="F:calcium ion binding"/>
    <property type="evidence" value="ECO:0007669"/>
    <property type="project" value="TreeGrafter"/>
</dbReference>
<dbReference type="PANTHER" id="PTHR31495:SF15">
    <property type="entry name" value="CALEOSIN"/>
    <property type="match status" value="1"/>
</dbReference>
<organism evidence="3">
    <name type="scientific">Lotus japonicus</name>
    <name type="common">Lotus corniculatus var. japonicus</name>
    <dbReference type="NCBI Taxonomy" id="34305"/>
    <lineage>
        <taxon>Eukaryota</taxon>
        <taxon>Viridiplantae</taxon>
        <taxon>Streptophyta</taxon>
        <taxon>Embryophyta</taxon>
        <taxon>Tracheophyta</taxon>
        <taxon>Spermatophyta</taxon>
        <taxon>Magnoliopsida</taxon>
        <taxon>eudicotyledons</taxon>
        <taxon>Gunneridae</taxon>
        <taxon>Pentapetalae</taxon>
        <taxon>rosids</taxon>
        <taxon>fabids</taxon>
        <taxon>Fabales</taxon>
        <taxon>Fabaceae</taxon>
        <taxon>Papilionoideae</taxon>
        <taxon>50 kb inversion clade</taxon>
        <taxon>NPAAA clade</taxon>
        <taxon>Hologalegina</taxon>
        <taxon>robinioid clade</taxon>
        <taxon>Loteae</taxon>
        <taxon>Lotus</taxon>
    </lineage>
</organism>
<dbReference type="OrthoDB" id="640742at2759"/>
<dbReference type="GO" id="GO:0004497">
    <property type="term" value="F:monooxygenase activity"/>
    <property type="evidence" value="ECO:0007669"/>
    <property type="project" value="TreeGrafter"/>
</dbReference>
<dbReference type="GeneID" id="130737684"/>
<keyword evidence="2" id="KW-0472">Membrane</keyword>